<proteinExistence type="predicted"/>
<dbReference type="OrthoDB" id="9771725at2"/>
<protein>
    <submittedName>
        <fullName evidence="4">MCE family protein</fullName>
    </submittedName>
</protein>
<evidence type="ECO:0000313" key="5">
    <source>
        <dbReference type="Proteomes" id="UP000304900"/>
    </source>
</evidence>
<dbReference type="Proteomes" id="UP000304900">
    <property type="component" value="Unassembled WGS sequence"/>
</dbReference>
<reference evidence="4 5" key="1">
    <citation type="submission" date="2019-05" db="EMBL/GenBank/DDBJ databases">
        <title>Dyadobacter AR-3-8 sp. nov., isolated from arctic soil.</title>
        <authorList>
            <person name="Chaudhary D.K."/>
        </authorList>
    </citation>
    <scope>NUCLEOTIDE SEQUENCE [LARGE SCALE GENOMIC DNA]</scope>
    <source>
        <strain evidence="4 5">AR-3-8</strain>
    </source>
</reference>
<keyword evidence="2" id="KW-0812">Transmembrane</keyword>
<dbReference type="PANTHER" id="PTHR33371:SF4">
    <property type="entry name" value="INTERMEMBRANE PHOSPHOLIPID TRANSPORT SYSTEM BINDING PROTEIN MLAD"/>
    <property type="match status" value="1"/>
</dbReference>
<keyword evidence="2" id="KW-0472">Membrane</keyword>
<sequence length="342" mass="37314">METSNRKRSIVVGLFVILGLAILLVGILTIGSMKKVFSSNITVKTIFEDVNGLKAGNNIWYSGVKIGTVKSLRFLPNSQVEVMMNIEEKSQQFVRKDALAKVGTDGLIGNKIIVIYGGTQKVPSIEDGDQLAVAKVESTDEMLSVLSENNKNLLSITDAFKKISKNILEGRGTVGMLLNDEKLYRDVESTLKGLNKASSNAQALTASLSTYTAKLNQKGGLANDLATDTTIMHSVRATMVRLDQTVSSANAMVNNLKTASADINSNSKSPIGVLLHDEVTASNLKSTILNLETSTSKLDENMVALRSNFLFRRYFKKQDKNKAKQEEELKKQEMKADTGSVK</sequence>
<feature type="domain" description="Mce/MlaD" evidence="3">
    <location>
        <begin position="41"/>
        <end position="115"/>
    </location>
</feature>
<dbReference type="InterPro" id="IPR052336">
    <property type="entry name" value="MlaD_Phospholipid_Transporter"/>
</dbReference>
<keyword evidence="2" id="KW-1133">Transmembrane helix</keyword>
<dbReference type="EMBL" id="SZVO01000010">
    <property type="protein sequence ID" value="TKT90211.1"/>
    <property type="molecule type" value="Genomic_DNA"/>
</dbReference>
<organism evidence="4 5">
    <name type="scientific">Dyadobacter frigoris</name>
    <dbReference type="NCBI Taxonomy" id="2576211"/>
    <lineage>
        <taxon>Bacteria</taxon>
        <taxon>Pseudomonadati</taxon>
        <taxon>Bacteroidota</taxon>
        <taxon>Cytophagia</taxon>
        <taxon>Cytophagales</taxon>
        <taxon>Spirosomataceae</taxon>
        <taxon>Dyadobacter</taxon>
    </lineage>
</organism>
<gene>
    <name evidence="4" type="ORF">FDK13_20960</name>
</gene>
<evidence type="ECO:0000256" key="2">
    <source>
        <dbReference type="SAM" id="Phobius"/>
    </source>
</evidence>
<dbReference type="InterPro" id="IPR003399">
    <property type="entry name" value="Mce/MlaD"/>
</dbReference>
<evidence type="ECO:0000259" key="3">
    <source>
        <dbReference type="Pfam" id="PF02470"/>
    </source>
</evidence>
<evidence type="ECO:0000256" key="1">
    <source>
        <dbReference type="SAM" id="MobiDB-lite"/>
    </source>
</evidence>
<comment type="caution">
    <text evidence="4">The sequence shown here is derived from an EMBL/GenBank/DDBJ whole genome shotgun (WGS) entry which is preliminary data.</text>
</comment>
<dbReference type="Pfam" id="PF02470">
    <property type="entry name" value="MlaD"/>
    <property type="match status" value="1"/>
</dbReference>
<dbReference type="RefSeq" id="WP_137341974.1">
    <property type="nucleotide sequence ID" value="NZ_BSQH01000004.1"/>
</dbReference>
<feature type="compositionally biased region" description="Basic and acidic residues" evidence="1">
    <location>
        <begin position="318"/>
        <end position="336"/>
    </location>
</feature>
<keyword evidence="5" id="KW-1185">Reference proteome</keyword>
<dbReference type="PANTHER" id="PTHR33371">
    <property type="entry name" value="INTERMEMBRANE PHOSPHOLIPID TRANSPORT SYSTEM BINDING PROTEIN MLAD-RELATED"/>
    <property type="match status" value="1"/>
</dbReference>
<accession>A0A4U6D2C8</accession>
<dbReference type="AlphaFoldDB" id="A0A4U6D2C8"/>
<feature type="transmembrane region" description="Helical" evidence="2">
    <location>
        <begin position="12"/>
        <end position="33"/>
    </location>
</feature>
<evidence type="ECO:0000313" key="4">
    <source>
        <dbReference type="EMBL" id="TKT90211.1"/>
    </source>
</evidence>
<feature type="region of interest" description="Disordered" evidence="1">
    <location>
        <begin position="318"/>
        <end position="342"/>
    </location>
</feature>
<name>A0A4U6D2C8_9BACT</name>